<feature type="compositionally biased region" description="Acidic residues" evidence="1">
    <location>
        <begin position="29"/>
        <end position="41"/>
    </location>
</feature>
<evidence type="ECO:0000313" key="3">
    <source>
        <dbReference type="Proteomes" id="UP000629098"/>
    </source>
</evidence>
<evidence type="ECO:0000313" key="2">
    <source>
        <dbReference type="EMBL" id="MBD2773875.1"/>
    </source>
</evidence>
<dbReference type="Proteomes" id="UP000629098">
    <property type="component" value="Unassembled WGS sequence"/>
</dbReference>
<organism evidence="2 3">
    <name type="scientific">Iningainema tapete BLCC-T55</name>
    <dbReference type="NCBI Taxonomy" id="2748662"/>
    <lineage>
        <taxon>Bacteria</taxon>
        <taxon>Bacillati</taxon>
        <taxon>Cyanobacteriota</taxon>
        <taxon>Cyanophyceae</taxon>
        <taxon>Nostocales</taxon>
        <taxon>Scytonemataceae</taxon>
        <taxon>Iningainema tapete</taxon>
    </lineage>
</organism>
<reference evidence="2" key="1">
    <citation type="submission" date="2020-09" db="EMBL/GenBank/DDBJ databases">
        <title>Iningainema tapete sp. nov. (Scytonemataceae, Cyanobacteria) from greenhouses in central Florida (USA) produces two types of nodularin with biosynthetic potential for microcystin-LR and anabaenopeptins.</title>
        <authorList>
            <person name="Berthold D.E."/>
            <person name="Lefler F.W."/>
            <person name="Huang I.-S."/>
            <person name="Abdulla H."/>
            <person name="Zimba P.V."/>
            <person name="Laughinghouse H.D. IV."/>
        </authorList>
    </citation>
    <scope>NUCLEOTIDE SEQUENCE</scope>
    <source>
        <strain evidence="2">BLCCT55</strain>
    </source>
</reference>
<comment type="caution">
    <text evidence="2">The sequence shown here is derived from an EMBL/GenBank/DDBJ whole genome shotgun (WGS) entry which is preliminary data.</text>
</comment>
<dbReference type="AlphaFoldDB" id="A0A8J6XIG2"/>
<dbReference type="EMBL" id="JACXAE010000061">
    <property type="protein sequence ID" value="MBD2773875.1"/>
    <property type="molecule type" value="Genomic_DNA"/>
</dbReference>
<proteinExistence type="predicted"/>
<protein>
    <submittedName>
        <fullName evidence="2">Uncharacterized protein</fullName>
    </submittedName>
</protein>
<dbReference type="RefSeq" id="WP_190830181.1">
    <property type="nucleotide sequence ID" value="NZ_CAWPPI010000061.1"/>
</dbReference>
<feature type="compositionally biased region" description="Polar residues" evidence="1">
    <location>
        <begin position="46"/>
        <end position="60"/>
    </location>
</feature>
<keyword evidence="3" id="KW-1185">Reference proteome</keyword>
<evidence type="ECO:0000256" key="1">
    <source>
        <dbReference type="SAM" id="MobiDB-lite"/>
    </source>
</evidence>
<name>A0A8J6XIG2_9CYAN</name>
<sequence>MKESLISISKPAPKPLPQEESELPSNLTEPEEVSMSEELPEPEPTYISQPASMSFANNHSSGWKVSDILREIRLDNFDMGGPD</sequence>
<gene>
    <name evidence="2" type="ORF">ICL16_17795</name>
</gene>
<feature type="region of interest" description="Disordered" evidence="1">
    <location>
        <begin position="1"/>
        <end position="60"/>
    </location>
</feature>
<accession>A0A8J6XIG2</accession>